<dbReference type="Proteomes" id="UP000274756">
    <property type="component" value="Unassembled WGS sequence"/>
</dbReference>
<keyword evidence="1" id="KW-0472">Membrane</keyword>
<evidence type="ECO:0000313" key="5">
    <source>
        <dbReference type="Proteomes" id="UP000274756"/>
    </source>
</evidence>
<feature type="transmembrane region" description="Helical" evidence="1">
    <location>
        <begin position="21"/>
        <end position="45"/>
    </location>
</feature>
<name>A0A0N4UB06_DRAME</name>
<feature type="domain" description="DUF7027" evidence="2">
    <location>
        <begin position="19"/>
        <end position="116"/>
    </location>
</feature>
<dbReference type="Pfam" id="PF22954">
    <property type="entry name" value="DUF7027"/>
    <property type="match status" value="1"/>
</dbReference>
<feature type="transmembrane region" description="Helical" evidence="1">
    <location>
        <begin position="57"/>
        <end position="78"/>
    </location>
</feature>
<reference evidence="6" key="1">
    <citation type="submission" date="2017-02" db="UniProtKB">
        <authorList>
            <consortium name="WormBaseParasite"/>
        </authorList>
    </citation>
    <scope>IDENTIFICATION</scope>
</reference>
<dbReference type="Proteomes" id="UP000038040">
    <property type="component" value="Unplaced"/>
</dbReference>
<keyword evidence="5" id="KW-1185">Reference proteome</keyword>
<dbReference type="OrthoDB" id="5779725at2759"/>
<protein>
    <submittedName>
        <fullName evidence="6">MARVEL domain-containing protein</fullName>
    </submittedName>
</protein>
<evidence type="ECO:0000313" key="3">
    <source>
        <dbReference type="EMBL" id="VDN58275.1"/>
    </source>
</evidence>
<dbReference type="InterPro" id="IPR054291">
    <property type="entry name" value="DUF7027"/>
</dbReference>
<evidence type="ECO:0000313" key="6">
    <source>
        <dbReference type="WBParaSite" id="DME_0000436501-mRNA-1"/>
    </source>
</evidence>
<keyword evidence="1" id="KW-0812">Transmembrane</keyword>
<sequence length="194" mass="22084">MDFNPRHPKWICCCCYLPTGLKILASIEVFVAATVLLAIIINMIIDFQEDVSLSWFRIFSILMCIFYGFSSSLLIIGILKSKVQLLYPTISARGVFVIFVQAFGITTIVNPQHHSSHEMSKNNNIKSTIHQEYHSSLSTAAKLLMTAFLMVLIAVFILYTIYLIVRCIRYVRANKVLENRRESIIMACQIGKLL</sequence>
<reference evidence="3 5" key="2">
    <citation type="submission" date="2018-11" db="EMBL/GenBank/DDBJ databases">
        <authorList>
            <consortium name="Pathogen Informatics"/>
        </authorList>
    </citation>
    <scope>NUCLEOTIDE SEQUENCE [LARGE SCALE GENOMIC DNA]</scope>
</reference>
<accession>A0A0N4UB06</accession>
<evidence type="ECO:0000259" key="2">
    <source>
        <dbReference type="Pfam" id="PF22954"/>
    </source>
</evidence>
<keyword evidence="1" id="KW-1133">Transmembrane helix</keyword>
<dbReference type="WBParaSite" id="DME_0000436501-mRNA-1">
    <property type="protein sequence ID" value="DME_0000436501-mRNA-1"/>
    <property type="gene ID" value="DME_0000436501"/>
</dbReference>
<evidence type="ECO:0000313" key="4">
    <source>
        <dbReference type="Proteomes" id="UP000038040"/>
    </source>
</evidence>
<dbReference type="AlphaFoldDB" id="A0A0N4UB06"/>
<evidence type="ECO:0000256" key="1">
    <source>
        <dbReference type="SAM" id="Phobius"/>
    </source>
</evidence>
<gene>
    <name evidence="3" type="ORF">DME_LOCUS8248</name>
</gene>
<feature type="transmembrane region" description="Helical" evidence="1">
    <location>
        <begin position="143"/>
        <end position="165"/>
    </location>
</feature>
<proteinExistence type="predicted"/>
<dbReference type="EMBL" id="UYYG01001167">
    <property type="protein sequence ID" value="VDN58275.1"/>
    <property type="molecule type" value="Genomic_DNA"/>
</dbReference>
<organism evidence="4 6">
    <name type="scientific">Dracunculus medinensis</name>
    <name type="common">Guinea worm</name>
    <dbReference type="NCBI Taxonomy" id="318479"/>
    <lineage>
        <taxon>Eukaryota</taxon>
        <taxon>Metazoa</taxon>
        <taxon>Ecdysozoa</taxon>
        <taxon>Nematoda</taxon>
        <taxon>Chromadorea</taxon>
        <taxon>Rhabditida</taxon>
        <taxon>Spirurina</taxon>
        <taxon>Dracunculoidea</taxon>
        <taxon>Dracunculidae</taxon>
        <taxon>Dracunculus</taxon>
    </lineage>
</organism>
<feature type="transmembrane region" description="Helical" evidence="1">
    <location>
        <begin position="90"/>
        <end position="109"/>
    </location>
</feature>